<keyword evidence="1" id="KW-0805">Transcription regulation</keyword>
<organism evidence="5 6">
    <name type="scientific">Roseateles paludis</name>
    <dbReference type="NCBI Taxonomy" id="3145238"/>
    <lineage>
        <taxon>Bacteria</taxon>
        <taxon>Pseudomonadati</taxon>
        <taxon>Pseudomonadota</taxon>
        <taxon>Betaproteobacteria</taxon>
        <taxon>Burkholderiales</taxon>
        <taxon>Sphaerotilaceae</taxon>
        <taxon>Roseateles</taxon>
    </lineage>
</organism>
<sequence length="348" mass="37725">MPSRKPSAPVAAKRNRATGRVTLADVAQHAGVSPITVSRALRGERAVGADLVERVRKAADTLGYVPDPAARALASSRSTHVAVLIPNFSNTVFVELMDALQRTLVQAGYQTLIGVTHYDPAEEEAVLRSMLAHRPAGLIITGLDRTPAATALIAGSGVPCVHVMELAQDEDDYSVGFSQQEAGAAITRHLVELGRKRVVYVAAQLDRRAVQRGEGYDAAMRHYGLAEHIRWYQSSEPSSISLGGRMLERVLREAPDTDAIFFCNDDLAQGALLTALRLGLKVPERVSIAGFNDLPGSEQMLPPLTTVATPRREIGEQAGQMIVDLIRGREVEKRRLDLGFQIVKRQSA</sequence>
<dbReference type="InterPro" id="IPR000843">
    <property type="entry name" value="HTH_LacI"/>
</dbReference>
<evidence type="ECO:0000313" key="5">
    <source>
        <dbReference type="EMBL" id="MEO3692519.1"/>
    </source>
</evidence>
<feature type="domain" description="HTH lacI-type" evidence="4">
    <location>
        <begin position="21"/>
        <end position="75"/>
    </location>
</feature>
<keyword evidence="6" id="KW-1185">Reference proteome</keyword>
<evidence type="ECO:0000313" key="6">
    <source>
        <dbReference type="Proteomes" id="UP001495147"/>
    </source>
</evidence>
<dbReference type="SUPFAM" id="SSF53822">
    <property type="entry name" value="Periplasmic binding protein-like I"/>
    <property type="match status" value="1"/>
</dbReference>
<dbReference type="Gene3D" id="3.40.50.2300">
    <property type="match status" value="2"/>
</dbReference>
<gene>
    <name evidence="5" type="ORF">ABDJ85_13650</name>
</gene>
<dbReference type="PROSITE" id="PS00356">
    <property type="entry name" value="HTH_LACI_1"/>
    <property type="match status" value="1"/>
</dbReference>
<evidence type="ECO:0000256" key="3">
    <source>
        <dbReference type="ARBA" id="ARBA00023163"/>
    </source>
</evidence>
<dbReference type="PANTHER" id="PTHR30146:SF2">
    <property type="entry name" value="HTH-TYPE TRANSCRIPTIONAL REGULATOR GNTR"/>
    <property type="match status" value="1"/>
</dbReference>
<reference evidence="5 6" key="1">
    <citation type="submission" date="2024-05" db="EMBL/GenBank/DDBJ databases">
        <title>Roseateles sp. DJS-2-20 16S ribosomal RNA gene Genome sequencing and assembly.</title>
        <authorList>
            <person name="Woo H."/>
        </authorList>
    </citation>
    <scope>NUCLEOTIDE SEQUENCE [LARGE SCALE GENOMIC DNA]</scope>
    <source>
        <strain evidence="5 6">DJS-2-20</strain>
    </source>
</reference>
<dbReference type="SMART" id="SM00354">
    <property type="entry name" value="HTH_LACI"/>
    <property type="match status" value="1"/>
</dbReference>
<keyword evidence="3" id="KW-0804">Transcription</keyword>
<name>A0ABV0G452_9BURK</name>
<dbReference type="RefSeq" id="WP_347705334.1">
    <property type="nucleotide sequence ID" value="NZ_JBDPZD010000003.1"/>
</dbReference>
<dbReference type="InterPro" id="IPR046335">
    <property type="entry name" value="LacI/GalR-like_sensor"/>
</dbReference>
<evidence type="ECO:0000256" key="1">
    <source>
        <dbReference type="ARBA" id="ARBA00023015"/>
    </source>
</evidence>
<keyword evidence="2 5" id="KW-0238">DNA-binding</keyword>
<dbReference type="GO" id="GO:0003677">
    <property type="term" value="F:DNA binding"/>
    <property type="evidence" value="ECO:0007669"/>
    <property type="project" value="UniProtKB-KW"/>
</dbReference>
<dbReference type="CDD" id="cd01575">
    <property type="entry name" value="PBP1_GntR"/>
    <property type="match status" value="1"/>
</dbReference>
<evidence type="ECO:0000256" key="2">
    <source>
        <dbReference type="ARBA" id="ARBA00023125"/>
    </source>
</evidence>
<proteinExistence type="predicted"/>
<dbReference type="Pfam" id="PF13377">
    <property type="entry name" value="Peripla_BP_3"/>
    <property type="match status" value="1"/>
</dbReference>
<accession>A0ABV0G452</accession>
<dbReference type="PANTHER" id="PTHR30146">
    <property type="entry name" value="LACI-RELATED TRANSCRIPTIONAL REPRESSOR"/>
    <property type="match status" value="1"/>
</dbReference>
<dbReference type="PROSITE" id="PS50932">
    <property type="entry name" value="HTH_LACI_2"/>
    <property type="match status" value="1"/>
</dbReference>
<dbReference type="CDD" id="cd01392">
    <property type="entry name" value="HTH_LacI"/>
    <property type="match status" value="1"/>
</dbReference>
<dbReference type="EMBL" id="JBDPZD010000003">
    <property type="protein sequence ID" value="MEO3692519.1"/>
    <property type="molecule type" value="Genomic_DNA"/>
</dbReference>
<dbReference type="Gene3D" id="1.10.260.40">
    <property type="entry name" value="lambda repressor-like DNA-binding domains"/>
    <property type="match status" value="1"/>
</dbReference>
<comment type="caution">
    <text evidence="5">The sequence shown here is derived from an EMBL/GenBank/DDBJ whole genome shotgun (WGS) entry which is preliminary data.</text>
</comment>
<dbReference type="Pfam" id="PF00356">
    <property type="entry name" value="LacI"/>
    <property type="match status" value="1"/>
</dbReference>
<dbReference type="InterPro" id="IPR010982">
    <property type="entry name" value="Lambda_DNA-bd_dom_sf"/>
</dbReference>
<protein>
    <submittedName>
        <fullName evidence="5">LacI family DNA-binding transcriptional regulator</fullName>
    </submittedName>
</protein>
<dbReference type="SUPFAM" id="SSF47413">
    <property type="entry name" value="lambda repressor-like DNA-binding domains"/>
    <property type="match status" value="1"/>
</dbReference>
<dbReference type="Proteomes" id="UP001495147">
    <property type="component" value="Unassembled WGS sequence"/>
</dbReference>
<evidence type="ECO:0000259" key="4">
    <source>
        <dbReference type="PROSITE" id="PS50932"/>
    </source>
</evidence>
<dbReference type="InterPro" id="IPR028082">
    <property type="entry name" value="Peripla_BP_I"/>
</dbReference>